<keyword evidence="1" id="KW-0479">Metal-binding</keyword>
<sequence length="799" mass="88581">MRASAQPAVSRPDGRLPVNPRRNHVKTDARKRVAQACNGCNVRRIRCSGEKPCSQCSSAGRSCDYPAPVEKVTIPRSQLNDLQAAKDSLERCLEQAIPDPVTRQSLMAQARQAMTPPGSSAAPMRDDELQHTSPATSTSTPGLSPCGDNLQQYQYYQPQGITCNTEAAPTEGSLLQDRDGTKRWLGGTSGATFLDHLKKFMYTLKSSIGYNETPTETSPGSWFLASRGQYQTSDSRLLYMPTPDNANILTQPNEIQARYLLSKVDTYIQDRMGQWACGGIYYFGDFTLENWHAVRRDPNRQRELAFYQAAFALGTIYSLTTANSRQEGQLGEMYIARARSILGDLLDISRYSIRDVPTLALMAMYMAEVNRRDNSYHYLSNAMNICCMFGGFKGLFSDERDVRIVWTLYCLTRDASCLMGRPPVFPDEAFQLTEPSVVANLPPPDGLWAHVKLSRIAGYIVSNTYSIAPREDIVNAEDPVAQVVEPLRMLGEWREGLKPVLQIPLDLPAEPQIPFEVTPDLRMPMGSPENRTDLCADRALCTLHMKYNQLIILTLRPLFFLAVKSYIGGDLISSTRDIYDHPHCDYILQCRDAARRNLRLGRHISKRCSWGDDIPGKLTMPDLHHIFNAAVVLLLHHMVFIEVRTSDSDGIRFARRVFEKEAQTECLSGGAGGGGAIATGYASDCLGVLTDLAALVARIRPLRFKGSQHVTTGVDDIGSNVGAGNVAIGEDAAVAVSVISDEDLQTNLMMPNPFGTDMSGLYSPFVMAGGHTNQKELQRWMEEDNVAVLNSPFDVWHVI</sequence>
<organism evidence="5 6">
    <name type="scientific">Cytospora mali</name>
    <name type="common">Apple Valsa canker fungus</name>
    <name type="synonym">Valsa mali</name>
    <dbReference type="NCBI Taxonomy" id="578113"/>
    <lineage>
        <taxon>Eukaryota</taxon>
        <taxon>Fungi</taxon>
        <taxon>Dikarya</taxon>
        <taxon>Ascomycota</taxon>
        <taxon>Pezizomycotina</taxon>
        <taxon>Sordariomycetes</taxon>
        <taxon>Sordariomycetidae</taxon>
        <taxon>Diaporthales</taxon>
        <taxon>Cytosporaceae</taxon>
        <taxon>Cytospora</taxon>
    </lineage>
</organism>
<feature type="compositionally biased region" description="Polar residues" evidence="3">
    <location>
        <begin position="131"/>
        <end position="142"/>
    </location>
</feature>
<accession>A0A194VZU5</accession>
<feature type="region of interest" description="Disordered" evidence="3">
    <location>
        <begin position="109"/>
        <end position="144"/>
    </location>
</feature>
<dbReference type="SMART" id="SM00906">
    <property type="entry name" value="Fungal_trans"/>
    <property type="match status" value="1"/>
</dbReference>
<feature type="region of interest" description="Disordered" evidence="3">
    <location>
        <begin position="1"/>
        <end position="27"/>
    </location>
</feature>
<dbReference type="GO" id="GO:0000981">
    <property type="term" value="F:DNA-binding transcription factor activity, RNA polymerase II-specific"/>
    <property type="evidence" value="ECO:0007669"/>
    <property type="project" value="InterPro"/>
</dbReference>
<evidence type="ECO:0000313" key="5">
    <source>
        <dbReference type="EMBL" id="KUI69310.1"/>
    </source>
</evidence>
<dbReference type="PROSITE" id="PS50048">
    <property type="entry name" value="ZN2_CY6_FUNGAL_2"/>
    <property type="match status" value="1"/>
</dbReference>
<keyword evidence="2" id="KW-0539">Nucleus</keyword>
<dbReference type="InterPro" id="IPR036864">
    <property type="entry name" value="Zn2-C6_fun-type_DNA-bd_sf"/>
</dbReference>
<dbReference type="Gene3D" id="4.10.240.10">
    <property type="entry name" value="Zn(2)-C6 fungal-type DNA-binding domain"/>
    <property type="match status" value="1"/>
</dbReference>
<dbReference type="Proteomes" id="UP000078559">
    <property type="component" value="Chromosome 5"/>
</dbReference>
<dbReference type="PANTHER" id="PTHR46910">
    <property type="entry name" value="TRANSCRIPTION FACTOR PDR1"/>
    <property type="match status" value="1"/>
</dbReference>
<dbReference type="InterPro" id="IPR001138">
    <property type="entry name" value="Zn2Cys6_DnaBD"/>
</dbReference>
<dbReference type="SMART" id="SM00066">
    <property type="entry name" value="GAL4"/>
    <property type="match status" value="1"/>
</dbReference>
<keyword evidence="6" id="KW-1185">Reference proteome</keyword>
<evidence type="ECO:0000313" key="6">
    <source>
        <dbReference type="Proteomes" id="UP000078559"/>
    </source>
</evidence>
<gene>
    <name evidence="5" type="ORF">VM1G_05649</name>
</gene>
<dbReference type="CDD" id="cd00067">
    <property type="entry name" value="GAL4"/>
    <property type="match status" value="1"/>
</dbReference>
<dbReference type="SUPFAM" id="SSF57701">
    <property type="entry name" value="Zn2/Cys6 DNA-binding domain"/>
    <property type="match status" value="1"/>
</dbReference>
<evidence type="ECO:0000256" key="3">
    <source>
        <dbReference type="SAM" id="MobiDB-lite"/>
    </source>
</evidence>
<evidence type="ECO:0000256" key="1">
    <source>
        <dbReference type="ARBA" id="ARBA00022723"/>
    </source>
</evidence>
<dbReference type="OrthoDB" id="3266505at2759"/>
<protein>
    <recommendedName>
        <fullName evidence="4">Zn(2)-C6 fungal-type domain-containing protein</fullName>
    </recommendedName>
</protein>
<evidence type="ECO:0000256" key="2">
    <source>
        <dbReference type="ARBA" id="ARBA00023242"/>
    </source>
</evidence>
<dbReference type="EMBL" id="CM003102">
    <property type="protein sequence ID" value="KUI69310.1"/>
    <property type="molecule type" value="Genomic_DNA"/>
</dbReference>
<evidence type="ECO:0000259" key="4">
    <source>
        <dbReference type="PROSITE" id="PS50048"/>
    </source>
</evidence>
<dbReference type="PANTHER" id="PTHR46910:SF39">
    <property type="entry name" value="ZN(II)2CYS6 TRANSCRIPTION FACTOR (EUROFUNG)"/>
    <property type="match status" value="1"/>
</dbReference>
<name>A0A194VZU5_CYTMA</name>
<proteinExistence type="predicted"/>
<dbReference type="GO" id="GO:0003677">
    <property type="term" value="F:DNA binding"/>
    <property type="evidence" value="ECO:0007669"/>
    <property type="project" value="InterPro"/>
</dbReference>
<dbReference type="GO" id="GO:0008270">
    <property type="term" value="F:zinc ion binding"/>
    <property type="evidence" value="ECO:0007669"/>
    <property type="project" value="InterPro"/>
</dbReference>
<dbReference type="AlphaFoldDB" id="A0A194VZU5"/>
<reference evidence="5" key="1">
    <citation type="submission" date="2014-12" db="EMBL/GenBank/DDBJ databases">
        <title>Genome Sequence of Valsa Canker Pathogens Uncovers a Specific Adaption of Colonization on Woody Bark.</title>
        <authorList>
            <person name="Yin Z."/>
            <person name="Liu H."/>
            <person name="Gao X."/>
            <person name="Li Z."/>
            <person name="Song N."/>
            <person name="Ke X."/>
            <person name="Dai Q."/>
            <person name="Wu Y."/>
            <person name="Sun Y."/>
            <person name="Xu J.-R."/>
            <person name="Kang Z.K."/>
            <person name="Wang L."/>
            <person name="Huang L."/>
        </authorList>
    </citation>
    <scope>NUCLEOTIDE SEQUENCE [LARGE SCALE GENOMIC DNA]</scope>
    <source>
        <strain evidence="5">03-8</strain>
    </source>
</reference>
<dbReference type="InterPro" id="IPR050987">
    <property type="entry name" value="AtrR-like"/>
</dbReference>
<dbReference type="CDD" id="cd12148">
    <property type="entry name" value="fungal_TF_MHR"/>
    <property type="match status" value="1"/>
</dbReference>
<dbReference type="GO" id="GO:0006351">
    <property type="term" value="P:DNA-templated transcription"/>
    <property type="evidence" value="ECO:0007669"/>
    <property type="project" value="InterPro"/>
</dbReference>
<feature type="domain" description="Zn(2)-C6 fungal-type" evidence="4">
    <location>
        <begin position="36"/>
        <end position="65"/>
    </location>
</feature>
<dbReference type="InterPro" id="IPR007219">
    <property type="entry name" value="XnlR_reg_dom"/>
</dbReference>
<dbReference type="Pfam" id="PF00172">
    <property type="entry name" value="Zn_clus"/>
    <property type="match status" value="1"/>
</dbReference>